<evidence type="ECO:0000313" key="2">
    <source>
        <dbReference type="EMBL" id="MFC0532184.1"/>
    </source>
</evidence>
<keyword evidence="3" id="KW-1185">Reference proteome</keyword>
<dbReference type="EC" id="2.4.-.-" evidence="2"/>
<dbReference type="InterPro" id="IPR001173">
    <property type="entry name" value="Glyco_trans_2-like"/>
</dbReference>
<organism evidence="2 3">
    <name type="scientific">Phytohabitans kaempferiae</name>
    <dbReference type="NCBI Taxonomy" id="1620943"/>
    <lineage>
        <taxon>Bacteria</taxon>
        <taxon>Bacillati</taxon>
        <taxon>Actinomycetota</taxon>
        <taxon>Actinomycetes</taxon>
        <taxon>Micromonosporales</taxon>
        <taxon>Micromonosporaceae</taxon>
    </lineage>
</organism>
<dbReference type="SUPFAM" id="SSF53448">
    <property type="entry name" value="Nucleotide-diphospho-sugar transferases"/>
    <property type="match status" value="1"/>
</dbReference>
<comment type="caution">
    <text evidence="2">The sequence shown here is derived from an EMBL/GenBank/DDBJ whole genome shotgun (WGS) entry which is preliminary data.</text>
</comment>
<proteinExistence type="predicted"/>
<dbReference type="RefSeq" id="WP_377257797.1">
    <property type="nucleotide sequence ID" value="NZ_JBHLUH010000068.1"/>
</dbReference>
<reference evidence="2 3" key="1">
    <citation type="submission" date="2024-09" db="EMBL/GenBank/DDBJ databases">
        <authorList>
            <person name="Sun Q."/>
            <person name="Mori K."/>
        </authorList>
    </citation>
    <scope>NUCLEOTIDE SEQUENCE [LARGE SCALE GENOMIC DNA]</scope>
    <source>
        <strain evidence="2 3">TBRC 3947</strain>
    </source>
</reference>
<evidence type="ECO:0000313" key="3">
    <source>
        <dbReference type="Proteomes" id="UP001589867"/>
    </source>
</evidence>
<sequence length="348" mass="38124">MAIPCYNYGHFLPDCVQTVLDQEGVDVDVLIVDDASPDGSGEVAEKLAASDPRVRAIARKQNVGHIKTFNEGLDGVDGEFVVLLSADDLLAPGSLARSAALLQAYPEVGMVHGFALTFADVPPPPRSDLRSWTIWPGEEWLTRVCRAGGNPVATPEVMMRMSTMRDLVGYDARVPHACDFLMWLRAAAHGSIGRLNGVDQAYYRVHGDNMHTEQYGGAITDISQRHHAYEIFFEEDGKDLPRAVELRDAARWALSQEALAAALGCYEDGPEAANRQLAKELADLAVQLAPAAADCRLMRALHRNAERAEAGKGPVVPARVRAARRKVRTHLEWRRWRRSGVESAVKAG</sequence>
<protein>
    <submittedName>
        <fullName evidence="2">Glycosyltransferase</fullName>
        <ecNumber evidence="2">2.4.-.-</ecNumber>
    </submittedName>
</protein>
<evidence type="ECO:0000259" key="1">
    <source>
        <dbReference type="Pfam" id="PF00535"/>
    </source>
</evidence>
<keyword evidence="2" id="KW-0808">Transferase</keyword>
<dbReference type="Gene3D" id="3.90.550.10">
    <property type="entry name" value="Spore Coat Polysaccharide Biosynthesis Protein SpsA, Chain A"/>
    <property type="match status" value="1"/>
</dbReference>
<dbReference type="Pfam" id="PF00535">
    <property type="entry name" value="Glycos_transf_2"/>
    <property type="match status" value="1"/>
</dbReference>
<keyword evidence="2" id="KW-0328">Glycosyltransferase</keyword>
<dbReference type="PANTHER" id="PTHR43685">
    <property type="entry name" value="GLYCOSYLTRANSFERASE"/>
    <property type="match status" value="1"/>
</dbReference>
<dbReference type="InterPro" id="IPR029044">
    <property type="entry name" value="Nucleotide-diphossugar_trans"/>
</dbReference>
<dbReference type="GO" id="GO:0016757">
    <property type="term" value="F:glycosyltransferase activity"/>
    <property type="evidence" value="ECO:0007669"/>
    <property type="project" value="UniProtKB-KW"/>
</dbReference>
<gene>
    <name evidence="2" type="ORF">ACFFIA_31500</name>
</gene>
<dbReference type="InterPro" id="IPR050834">
    <property type="entry name" value="Glycosyltransf_2"/>
</dbReference>
<feature type="domain" description="Glycosyltransferase 2-like" evidence="1">
    <location>
        <begin position="3"/>
        <end position="133"/>
    </location>
</feature>
<dbReference type="PANTHER" id="PTHR43685:SF2">
    <property type="entry name" value="GLYCOSYLTRANSFERASE 2-LIKE DOMAIN-CONTAINING PROTEIN"/>
    <property type="match status" value="1"/>
</dbReference>
<accession>A0ABV6MCF5</accession>
<dbReference type="EMBL" id="JBHLUH010000068">
    <property type="protein sequence ID" value="MFC0532184.1"/>
    <property type="molecule type" value="Genomic_DNA"/>
</dbReference>
<name>A0ABV6MCF5_9ACTN</name>
<dbReference type="Proteomes" id="UP001589867">
    <property type="component" value="Unassembled WGS sequence"/>
</dbReference>